<evidence type="ECO:0000313" key="2">
    <source>
        <dbReference type="Proteomes" id="UP000067476"/>
    </source>
</evidence>
<protein>
    <submittedName>
        <fullName evidence="1">DNA processing/uptake protein</fullName>
    </submittedName>
</protein>
<dbReference type="AlphaFoldDB" id="A0A0K1W263"/>
<dbReference type="OrthoDB" id="9785707at2"/>
<keyword evidence="2" id="KW-1185">Reference proteome</keyword>
<dbReference type="STRING" id="216942.SLITO_v1c08000"/>
<dbReference type="PATRIC" id="fig|216942.3.peg.814"/>
<sequence length="246" mass="28877">MDNVLLYFSLKYNGNWDKIFEALENKEKIDFKDLKDVKNRIKCNFITLLSPIYPVSLKNSYKPPFVLFYVGNINMLLDNNHFLSLYLSNDHEELSKKSVDCTLLEAIKNDYTIVVSNDNENLKNYFVDQLEKNNKVIITINDNIYDFFLNHNIDYSDNFVNTLFISTHYNRAEKTSECEYSFNDLQSNLSNYAIFINCIQTKQFINIFNYLVNEGKEVLSIPETEYSNALNAKFIKFGENILKSLQ</sequence>
<gene>
    <name evidence="1" type="primary">smf</name>
    <name evidence="1" type="ORF">SLITO_v1c08000</name>
</gene>
<dbReference type="EMBL" id="CP012357">
    <property type="protein sequence ID" value="AKX34419.1"/>
    <property type="molecule type" value="Genomic_DNA"/>
</dbReference>
<dbReference type="Proteomes" id="UP000067476">
    <property type="component" value="Chromosome"/>
</dbReference>
<dbReference type="KEGG" id="sll:SLITO_v1c08000"/>
<name>A0A0K1W263_9MOLU</name>
<dbReference type="Gene3D" id="3.40.50.450">
    <property type="match status" value="1"/>
</dbReference>
<proteinExistence type="predicted"/>
<organism evidence="1 2">
    <name type="scientific">Spiroplasma litorale</name>
    <dbReference type="NCBI Taxonomy" id="216942"/>
    <lineage>
        <taxon>Bacteria</taxon>
        <taxon>Bacillati</taxon>
        <taxon>Mycoplasmatota</taxon>
        <taxon>Mollicutes</taxon>
        <taxon>Entomoplasmatales</taxon>
        <taxon>Spiroplasmataceae</taxon>
        <taxon>Spiroplasma</taxon>
    </lineage>
</organism>
<evidence type="ECO:0000313" key="1">
    <source>
        <dbReference type="EMBL" id="AKX34419.1"/>
    </source>
</evidence>
<reference evidence="1 2" key="1">
    <citation type="journal article" date="2015" name="Genome Announc.">
        <title>Complete Genome Sequence of Spiroplasma litorale TN-1T (DSM 21781), a Bacterium Isolated from a Green-Eyed Horsefly (Tabanus nigrovittatus).</title>
        <authorList>
            <person name="Lo W.S."/>
            <person name="Lai Y.C."/>
            <person name="Lien Y.W."/>
            <person name="Wang T.H."/>
            <person name="Kuo C.H."/>
        </authorList>
    </citation>
    <scope>NUCLEOTIDE SEQUENCE [LARGE SCALE GENOMIC DNA]</scope>
    <source>
        <strain evidence="1 2">TN-1</strain>
    </source>
</reference>
<accession>A0A0K1W263</accession>
<dbReference type="RefSeq" id="WP_075058510.1">
    <property type="nucleotide sequence ID" value="NZ_CP012357.1"/>
</dbReference>